<reference evidence="1 2" key="1">
    <citation type="submission" date="2018-02" db="EMBL/GenBank/DDBJ databases">
        <authorList>
            <person name="Alam S."/>
            <person name="Brenner L."/>
            <person name="Nol-Bernardino P."/>
            <person name="Laskow J."/>
            <person name="Ma X."/>
            <person name="Miikeda A."/>
            <person name="Rojas C."/>
            <person name="Shen J."/>
            <person name="Sukhina A."/>
            <person name="Walas N."/>
            <person name="Wei W."/>
            <person name="Wentworth S."/>
            <person name="Freise A."/>
            <person name="Ibarra X."/>
            <person name="Reddi K."/>
            <person name="Moberg-Parker J."/>
            <person name="Garlena R.A."/>
            <person name="Russell D.A."/>
            <person name="Pope W.H."/>
            <person name="Jacobs-Sera D."/>
            <person name="Hendrix R.W."/>
            <person name="Hatfull G.F."/>
        </authorList>
    </citation>
    <scope>NUCLEOTIDE SEQUENCE [LARGE SCALE GENOMIC DNA]</scope>
</reference>
<name>A0A2P1K006_9CAUD</name>
<organism evidence="1 2">
    <name type="scientific">Mycobacterium phage Paola</name>
    <dbReference type="NCBI Taxonomy" id="2094139"/>
    <lineage>
        <taxon>Viruses</taxon>
        <taxon>Duplodnaviria</taxon>
        <taxon>Heunggongvirae</taxon>
        <taxon>Uroviricota</taxon>
        <taxon>Caudoviricetes</taxon>
        <taxon>Weiservirinae</taxon>
        <taxon>Kratiovirus</taxon>
        <taxon>Kratiovirus paola</taxon>
    </lineage>
</organism>
<dbReference type="EMBL" id="MG962374">
    <property type="protein sequence ID" value="AVO25854.1"/>
    <property type="molecule type" value="Genomic_DNA"/>
</dbReference>
<evidence type="ECO:0000313" key="2">
    <source>
        <dbReference type="Proteomes" id="UP000240226"/>
    </source>
</evidence>
<dbReference type="KEGG" id="vg:60322293"/>
<evidence type="ECO:0000313" key="1">
    <source>
        <dbReference type="EMBL" id="AVO25854.1"/>
    </source>
</evidence>
<proteinExistence type="predicted"/>
<accession>A0A2P1K006</accession>
<dbReference type="RefSeq" id="YP_009950873.1">
    <property type="nucleotide sequence ID" value="NC_051595.1"/>
</dbReference>
<dbReference type="GeneID" id="60322293"/>
<dbReference type="Proteomes" id="UP000240226">
    <property type="component" value="Segment"/>
</dbReference>
<gene>
    <name evidence="1" type="primary">67</name>
    <name evidence="1" type="ORF">SEA_PAOLA_67</name>
</gene>
<sequence length="71" mass="7929">MKIGELFTRTDFQTKPCEHCGDPIVDCEGRLMHFEAADNGARTAWEACRTFVRGVYKPVGDQIALFGNVHA</sequence>
<protein>
    <submittedName>
        <fullName evidence="1">Uncharacterized protein</fullName>
    </submittedName>
</protein>
<keyword evidence="2" id="KW-1185">Reference proteome</keyword>